<keyword evidence="1" id="KW-0812">Transmembrane</keyword>
<feature type="transmembrane region" description="Helical" evidence="1">
    <location>
        <begin position="379"/>
        <end position="398"/>
    </location>
</feature>
<feature type="transmembrane region" description="Helical" evidence="1">
    <location>
        <begin position="128"/>
        <end position="146"/>
    </location>
</feature>
<organism evidence="2 3">
    <name type="scientific">Devosia ginsengisoli</name>
    <dbReference type="NCBI Taxonomy" id="400770"/>
    <lineage>
        <taxon>Bacteria</taxon>
        <taxon>Pseudomonadati</taxon>
        <taxon>Pseudomonadota</taxon>
        <taxon>Alphaproteobacteria</taxon>
        <taxon>Hyphomicrobiales</taxon>
        <taxon>Devosiaceae</taxon>
        <taxon>Devosia</taxon>
    </lineage>
</organism>
<feature type="transmembrane region" description="Helical" evidence="1">
    <location>
        <begin position="166"/>
        <end position="183"/>
    </location>
</feature>
<name>A0A5B8LPE3_9HYPH</name>
<evidence type="ECO:0000256" key="1">
    <source>
        <dbReference type="SAM" id="Phobius"/>
    </source>
</evidence>
<feature type="transmembrane region" description="Helical" evidence="1">
    <location>
        <begin position="73"/>
        <end position="91"/>
    </location>
</feature>
<keyword evidence="3" id="KW-1185">Reference proteome</keyword>
<feature type="transmembrane region" description="Helical" evidence="1">
    <location>
        <begin position="320"/>
        <end position="340"/>
    </location>
</feature>
<gene>
    <name evidence="2" type="ORF">FPZ08_02985</name>
</gene>
<feature type="transmembrane region" description="Helical" evidence="1">
    <location>
        <begin position="190"/>
        <end position="206"/>
    </location>
</feature>
<dbReference type="EMBL" id="CP042304">
    <property type="protein sequence ID" value="QDZ09799.1"/>
    <property type="molecule type" value="Genomic_DNA"/>
</dbReference>
<dbReference type="OrthoDB" id="7944166at2"/>
<reference evidence="2 3" key="1">
    <citation type="submission" date="2019-07" db="EMBL/GenBank/DDBJ databases">
        <title>Full genome sequence of Devosia sp. Gsoil 520.</title>
        <authorList>
            <person name="Im W.-T."/>
        </authorList>
    </citation>
    <scope>NUCLEOTIDE SEQUENCE [LARGE SCALE GENOMIC DNA]</scope>
    <source>
        <strain evidence="2 3">Gsoil 520</strain>
    </source>
</reference>
<evidence type="ECO:0000313" key="2">
    <source>
        <dbReference type="EMBL" id="QDZ09799.1"/>
    </source>
</evidence>
<keyword evidence="1" id="KW-0472">Membrane</keyword>
<dbReference type="KEGG" id="dea:FPZ08_02985"/>
<feature type="transmembrane region" description="Helical" evidence="1">
    <location>
        <begin position="242"/>
        <end position="265"/>
    </location>
</feature>
<evidence type="ECO:0000313" key="3">
    <source>
        <dbReference type="Proteomes" id="UP000315364"/>
    </source>
</evidence>
<dbReference type="AlphaFoldDB" id="A0A5B8LPE3"/>
<feature type="transmembrane region" description="Helical" evidence="1">
    <location>
        <begin position="41"/>
        <end position="61"/>
    </location>
</feature>
<protein>
    <recommendedName>
        <fullName evidence="4">O-antigen ligase family protein</fullName>
    </recommendedName>
</protein>
<evidence type="ECO:0008006" key="4">
    <source>
        <dbReference type="Google" id="ProtNLM"/>
    </source>
</evidence>
<dbReference type="InterPro" id="IPR048041">
    <property type="entry name" value="VpsF-like"/>
</dbReference>
<feature type="transmembrane region" description="Helical" evidence="1">
    <location>
        <begin position="347"/>
        <end position="367"/>
    </location>
</feature>
<accession>A0A5B8LPE3</accession>
<keyword evidence="1" id="KW-1133">Transmembrane helix</keyword>
<proteinExistence type="predicted"/>
<feature type="transmembrane region" description="Helical" evidence="1">
    <location>
        <begin position="212"/>
        <end position="230"/>
    </location>
</feature>
<sequence length="401" mass="42895">MTMVLFLLAAVAFTVRFVISPTVMDRLVAYTGEGGAFYEKVHFGSYLILLLLPVTLMARPFRLAGDEIAKFKALFWFIVTLLAIVVVLFLAKRAGASVFLVDTYVTAAAAGLIVLILGPTSRVAMGHFLLLLLILSAVIGIGEAALGKRLMPYDLDEVIFRPLGLSDHPLGLGALSAMAIGFVPLAHWRLWVRIAAIFVLFVGVAASGARFALLIAVAEILVLLLFLPWGGLNPRQTRQAKLIVFVPLLAGGVALIGLLASSGFLGRFGGTLFDENFFARVTVNQAFSLVSWKELLFGMPPADLLALVNKELNLPYIESAQVVIGLTFGIPMALVFLVAFLQILAKLLYRAPMAAWIGTGAIILAGLSNNSFSSKAPTIMILFVLLMAFGGGTASVAGRKT</sequence>
<dbReference type="NCBIfam" id="NF038256">
    <property type="entry name" value="exopoly_VpsF"/>
    <property type="match status" value="1"/>
</dbReference>
<dbReference type="RefSeq" id="WP_146288608.1">
    <property type="nucleotide sequence ID" value="NZ_CP042304.1"/>
</dbReference>
<feature type="transmembrane region" description="Helical" evidence="1">
    <location>
        <begin position="97"/>
        <end position="116"/>
    </location>
</feature>
<dbReference type="Proteomes" id="UP000315364">
    <property type="component" value="Chromosome"/>
</dbReference>